<evidence type="ECO:0000313" key="1">
    <source>
        <dbReference type="EMBL" id="RAN63365.1"/>
    </source>
</evidence>
<dbReference type="Proteomes" id="UP000249099">
    <property type="component" value="Unassembled WGS sequence"/>
</dbReference>
<evidence type="ECO:0000313" key="2">
    <source>
        <dbReference type="Proteomes" id="UP000249099"/>
    </source>
</evidence>
<gene>
    <name evidence="1" type="ORF">B8A44_05765</name>
</gene>
<comment type="caution">
    <text evidence="1">The sequence shown here is derived from an EMBL/GenBank/DDBJ whole genome shotgun (WGS) entry which is preliminary data.</text>
</comment>
<protein>
    <submittedName>
        <fullName evidence="1">Uncharacterized protein</fullName>
    </submittedName>
</protein>
<reference evidence="1 2" key="1">
    <citation type="submission" date="2017-03" db="EMBL/GenBank/DDBJ databases">
        <title>wgs assembly of Dolosigranulum pigrum KPL CDC strains.</title>
        <authorList>
            <person name="Brugger S.D."/>
            <person name="Pettigrew M."/>
            <person name="Kong Y."/>
            <person name="Lemon K.P."/>
        </authorList>
    </citation>
    <scope>NUCLEOTIDE SEQUENCE [LARGE SCALE GENOMIC DNA]</scope>
    <source>
        <strain evidence="1 2">KPL1931_CDC4294-98</strain>
    </source>
</reference>
<dbReference type="RefSeq" id="WP_112790162.1">
    <property type="nucleotide sequence ID" value="NZ_CP040417.1"/>
</dbReference>
<dbReference type="AlphaFoldDB" id="A0A328KLK4"/>
<organism evidence="1 2">
    <name type="scientific">Dolosigranulum pigrum</name>
    <dbReference type="NCBI Taxonomy" id="29394"/>
    <lineage>
        <taxon>Bacteria</taxon>
        <taxon>Bacillati</taxon>
        <taxon>Bacillota</taxon>
        <taxon>Bacilli</taxon>
        <taxon>Lactobacillales</taxon>
        <taxon>Carnobacteriaceae</taxon>
        <taxon>Dolosigranulum</taxon>
    </lineage>
</organism>
<accession>A0A328KLK4</accession>
<proteinExistence type="predicted"/>
<sequence length="333" mass="39160">MSLFELKLLWKKPVFRFKLLLVVLLVGGLWWQFIFKVDHSKESELYTVELDAQISESEKLSLREHYGEDDEQAYLYEQRLNASLKAYDSLIKGDYQTYVEARHRVVDIFLSHMYEQFQLRGGYRFDWAKSFTATEEDNQEFGLKWYRYQEHAFSQLIDQEGLTEDQALFTTSITMLTELFSVFRSWTFIGRYTWHITLLVTLLVSSHLSLSKKRHQSFLEVLPQYKSREAVKTAIGHGTLVTIFEISMFLVVTFIYGMLNEFGDISATTVTFWSGTWNKDYRIIPVFGVLTLCLLILWFFNLLITGLITLFNVLFKEELITMIIISLAICFFP</sequence>
<name>A0A328KLK4_9LACT</name>
<dbReference type="EMBL" id="NAQV01000016">
    <property type="protein sequence ID" value="RAN63365.1"/>
    <property type="molecule type" value="Genomic_DNA"/>
</dbReference>